<dbReference type="Proteomes" id="UP000287857">
    <property type="component" value="Unassembled WGS sequence"/>
</dbReference>
<dbReference type="AlphaFoldDB" id="A0A430A196"/>
<organism evidence="1 2">
    <name type="scientific">Vagococcus vulneris</name>
    <dbReference type="NCBI Taxonomy" id="1977869"/>
    <lineage>
        <taxon>Bacteria</taxon>
        <taxon>Bacillati</taxon>
        <taxon>Bacillota</taxon>
        <taxon>Bacilli</taxon>
        <taxon>Lactobacillales</taxon>
        <taxon>Enterococcaceae</taxon>
        <taxon>Vagococcus</taxon>
    </lineage>
</organism>
<protein>
    <recommendedName>
        <fullName evidence="3">Lipoprotein</fullName>
    </recommendedName>
</protein>
<evidence type="ECO:0000313" key="2">
    <source>
        <dbReference type="Proteomes" id="UP000287857"/>
    </source>
</evidence>
<keyword evidence="2" id="KW-1185">Reference proteome</keyword>
<dbReference type="EMBL" id="NGJS01000002">
    <property type="protein sequence ID" value="RSU00181.1"/>
    <property type="molecule type" value="Genomic_DNA"/>
</dbReference>
<sequence>MKFHLRTIIVTIFLITMISGCAKKESPTAKATDPKDALMYTFDMDNHEYRFRLLNGWIKFPDKDSKIAFLVANKDKKSFMTAGFEPVDKRMLSQYLEEFETKLNDNDAKITVEPKKTKLNGLDAVHLGFELKDAKQRTLTYRTYLIETKDYFINLGAWTSESKPSSEIIKELDTILGTFEQLK</sequence>
<reference evidence="1 2" key="1">
    <citation type="submission" date="2017-05" db="EMBL/GenBank/DDBJ databases">
        <title>Vagococcus spp. assemblies.</title>
        <authorList>
            <person name="Gulvik C.A."/>
        </authorList>
    </citation>
    <scope>NUCLEOTIDE SEQUENCE [LARGE SCALE GENOMIC DNA]</scope>
    <source>
        <strain evidence="1 2">SS1995</strain>
    </source>
</reference>
<dbReference type="OrthoDB" id="2199569at2"/>
<dbReference type="PROSITE" id="PS51257">
    <property type="entry name" value="PROKAR_LIPOPROTEIN"/>
    <property type="match status" value="1"/>
</dbReference>
<name>A0A430A196_9ENTE</name>
<gene>
    <name evidence="1" type="ORF">CBF37_02470</name>
</gene>
<accession>A0A430A196</accession>
<evidence type="ECO:0008006" key="3">
    <source>
        <dbReference type="Google" id="ProtNLM"/>
    </source>
</evidence>
<evidence type="ECO:0000313" key="1">
    <source>
        <dbReference type="EMBL" id="RSU00181.1"/>
    </source>
</evidence>
<comment type="caution">
    <text evidence="1">The sequence shown here is derived from an EMBL/GenBank/DDBJ whole genome shotgun (WGS) entry which is preliminary data.</text>
</comment>
<dbReference type="RefSeq" id="WP_125983133.1">
    <property type="nucleotide sequence ID" value="NZ_NGJS01000002.1"/>
</dbReference>
<proteinExistence type="predicted"/>